<dbReference type="AlphaFoldDB" id="A0A1D2J2V2"/>
<proteinExistence type="predicted"/>
<reference evidence="1 2" key="1">
    <citation type="submission" date="2016-06" db="EMBL/GenBank/DDBJ databases">
        <authorList>
            <person name="Kjaerup R.B."/>
            <person name="Dalgaard T.S."/>
            <person name="Juul-Madsen H.R."/>
        </authorList>
    </citation>
    <scope>NUCLEOTIDE SEQUENCE [LARGE SCALE GENOMIC DNA]</scope>
    <source>
        <strain evidence="1 2">Pb300</strain>
    </source>
</reference>
<organism evidence="1 2">
    <name type="scientific">Paracoccidioides brasiliensis</name>
    <dbReference type="NCBI Taxonomy" id="121759"/>
    <lineage>
        <taxon>Eukaryota</taxon>
        <taxon>Fungi</taxon>
        <taxon>Dikarya</taxon>
        <taxon>Ascomycota</taxon>
        <taxon>Pezizomycotina</taxon>
        <taxon>Eurotiomycetes</taxon>
        <taxon>Eurotiomycetidae</taxon>
        <taxon>Onygenales</taxon>
        <taxon>Ajellomycetaceae</taxon>
        <taxon>Paracoccidioides</taxon>
    </lineage>
</organism>
<name>A0A1D2J2V2_PARBR</name>
<evidence type="ECO:0000313" key="2">
    <source>
        <dbReference type="Proteomes" id="UP000242814"/>
    </source>
</evidence>
<protein>
    <submittedName>
        <fullName evidence="1">Uncharacterized protein</fullName>
    </submittedName>
</protein>
<sequence length="41" mass="4713">MEASLAALCQEFKIKLFVNQAAIRDLIAQFFYIYLNLDSSI</sequence>
<dbReference type="Proteomes" id="UP000242814">
    <property type="component" value="Unassembled WGS sequence"/>
</dbReference>
<dbReference type="EMBL" id="LZYO01000928">
    <property type="protein sequence ID" value="ODH12623.1"/>
    <property type="molecule type" value="Genomic_DNA"/>
</dbReference>
<accession>A0A1D2J2V2</accession>
<gene>
    <name evidence="1" type="ORF">ACO22_08081</name>
</gene>
<comment type="caution">
    <text evidence="1">The sequence shown here is derived from an EMBL/GenBank/DDBJ whole genome shotgun (WGS) entry which is preliminary data.</text>
</comment>
<evidence type="ECO:0000313" key="1">
    <source>
        <dbReference type="EMBL" id="ODH12623.1"/>
    </source>
</evidence>